<organism evidence="1 2">
    <name type="scientific">Rheinheimera maricola</name>
    <dbReference type="NCBI Taxonomy" id="2793282"/>
    <lineage>
        <taxon>Bacteria</taxon>
        <taxon>Pseudomonadati</taxon>
        <taxon>Pseudomonadota</taxon>
        <taxon>Gammaproteobacteria</taxon>
        <taxon>Chromatiales</taxon>
        <taxon>Chromatiaceae</taxon>
        <taxon>Rheinheimera</taxon>
    </lineage>
</organism>
<dbReference type="InterPro" id="IPR011990">
    <property type="entry name" value="TPR-like_helical_dom_sf"/>
</dbReference>
<reference evidence="1 2" key="1">
    <citation type="submission" date="2020-12" db="EMBL/GenBank/DDBJ databases">
        <authorList>
            <person name="Ruan W."/>
            <person name="Khan S.A."/>
            <person name="Jeon C.O."/>
        </authorList>
    </citation>
    <scope>NUCLEOTIDE SEQUENCE [LARGE SCALE GENOMIC DNA]</scope>
    <source>
        <strain evidence="1 2">MA-13</strain>
    </source>
</reference>
<dbReference type="Gene3D" id="1.25.40.10">
    <property type="entry name" value="Tetratricopeptide repeat domain"/>
    <property type="match status" value="1"/>
</dbReference>
<dbReference type="SUPFAM" id="SSF48452">
    <property type="entry name" value="TPR-like"/>
    <property type="match status" value="1"/>
</dbReference>
<dbReference type="RefSeq" id="WP_205309961.1">
    <property type="nucleotide sequence ID" value="NZ_JAERPS020000001.1"/>
</dbReference>
<dbReference type="InterPro" id="IPR016896">
    <property type="entry name" value="DUF2860"/>
</dbReference>
<reference evidence="1 2" key="2">
    <citation type="submission" date="2021-08" db="EMBL/GenBank/DDBJ databases">
        <title>Rheinheimera aquimaris sp. nov., isolated from seawater of the East Sea in Korea.</title>
        <authorList>
            <person name="Kim K.H."/>
            <person name="Wenting R."/>
            <person name="Kim K.R."/>
            <person name="Jeon C.O."/>
        </authorList>
    </citation>
    <scope>NUCLEOTIDE SEQUENCE [LARGE SCALE GENOMIC DNA]</scope>
    <source>
        <strain evidence="1 2">MA-13</strain>
    </source>
</reference>
<gene>
    <name evidence="1" type="ORF">I4W93_002735</name>
</gene>
<accession>A0ABS7X5C7</accession>
<dbReference type="Proteomes" id="UP000663814">
    <property type="component" value="Unassembled WGS sequence"/>
</dbReference>
<sequence>MTGSYISRWLICWLALLMLLPSMVLASSSASLSRLETLLKQQDYVTAWQLANELKVEQEGEPRFDFLFAVAARASGNLHQAVFALERALQSQPDSSDIRLALAVSYFELGNLLAAEHELQQLAKISLPDQSATLVQNYLQRIEKYRDPEKGYWLNWVQLGFGSDTNPNSGVDEEFIFIPLLGQVRLFEHSLEQDSSFYELQAQLYWIKPQSQHSAFYLSASVLHGEYAENKVFSRTYASAQAGYQTRWRDYRLSTELFYRPIHLDDDNYVDYVGVKGKISQPLWSSAEAGLDLTYARHAYNELTALDKEILLAEGWLSKQFGNAEHKVFLRWGIEDSQHSRTNFNSRDYVGLGYRWQQMLGENWMSSLSLDYMSGDYDDSHPLFEQVRDDRYQRAELDLSYNFNNHWRMLAAISHMRNDSNITIYQYKRTRVWIGVRYAF</sequence>
<dbReference type="SUPFAM" id="SSF56935">
    <property type="entry name" value="Porins"/>
    <property type="match status" value="1"/>
</dbReference>
<dbReference type="Pfam" id="PF11059">
    <property type="entry name" value="DUF2860"/>
    <property type="match status" value="1"/>
</dbReference>
<name>A0ABS7X5C7_9GAMM</name>
<proteinExistence type="predicted"/>
<dbReference type="Pfam" id="PF14559">
    <property type="entry name" value="TPR_19"/>
    <property type="match status" value="1"/>
</dbReference>
<evidence type="ECO:0000313" key="2">
    <source>
        <dbReference type="Proteomes" id="UP000663814"/>
    </source>
</evidence>
<comment type="caution">
    <text evidence="1">The sequence shown here is derived from an EMBL/GenBank/DDBJ whole genome shotgun (WGS) entry which is preliminary data.</text>
</comment>
<dbReference type="EMBL" id="JAERPS020000001">
    <property type="protein sequence ID" value="MBZ9610506.1"/>
    <property type="molecule type" value="Genomic_DNA"/>
</dbReference>
<evidence type="ECO:0000313" key="1">
    <source>
        <dbReference type="EMBL" id="MBZ9610506.1"/>
    </source>
</evidence>
<keyword evidence="2" id="KW-1185">Reference proteome</keyword>
<protein>
    <submittedName>
        <fullName evidence="1">Tetratricopeptide repeat protein</fullName>
    </submittedName>
</protein>